<accession>A0ABW6AJI5</accession>
<comment type="subcellular location">
    <subcellularLocation>
        <location evidence="1">Membrane</location>
        <topology evidence="1">Multi-pass membrane protein</topology>
    </subcellularLocation>
</comment>
<dbReference type="Pfam" id="PF13564">
    <property type="entry name" value="DoxX_2"/>
    <property type="match status" value="1"/>
</dbReference>
<reference evidence="7" key="1">
    <citation type="journal article" date="2019" name="Int. J. Syst. Evol. Microbiol.">
        <title>The Global Catalogue of Microorganisms (GCM) 10K type strain sequencing project: providing services to taxonomists for standard genome sequencing and annotation.</title>
        <authorList>
            <consortium name="The Broad Institute Genomics Platform"/>
            <consortium name="The Broad Institute Genome Sequencing Center for Infectious Disease"/>
            <person name="Wu L."/>
            <person name="Ma J."/>
        </authorList>
    </citation>
    <scope>NUCLEOTIDE SEQUENCE [LARGE SCALE GENOMIC DNA]</scope>
    <source>
        <strain evidence="7">KCTC 52490</strain>
    </source>
</reference>
<dbReference type="PIRSF" id="PIRSF030066">
    <property type="entry name" value="UCP030066"/>
    <property type="match status" value="1"/>
</dbReference>
<dbReference type="InterPro" id="IPR016944">
    <property type="entry name" value="UCP030066"/>
</dbReference>
<dbReference type="EMBL" id="JBHUOM010000006">
    <property type="protein sequence ID" value="MFD2934783.1"/>
    <property type="molecule type" value="Genomic_DNA"/>
</dbReference>
<evidence type="ECO:0000256" key="3">
    <source>
        <dbReference type="ARBA" id="ARBA00022989"/>
    </source>
</evidence>
<feature type="transmembrane region" description="Helical" evidence="5">
    <location>
        <begin position="6"/>
        <end position="27"/>
    </location>
</feature>
<feature type="transmembrane region" description="Helical" evidence="5">
    <location>
        <begin position="97"/>
        <end position="114"/>
    </location>
</feature>
<evidence type="ECO:0000256" key="5">
    <source>
        <dbReference type="SAM" id="Phobius"/>
    </source>
</evidence>
<keyword evidence="2 5" id="KW-0812">Transmembrane</keyword>
<evidence type="ECO:0000313" key="7">
    <source>
        <dbReference type="Proteomes" id="UP001597512"/>
    </source>
</evidence>
<sequence length="119" mass="13056">METTFVIYWVTTGLLAVAMTYSAYAYITQPTMKLAFEHLGYPAHFRIQLAVAKLLGVIVLLAPAGPLIKEWAYAGFAFTFISAFVSHSALSDPVAQRIGPLVVLVLLVASYMTYHNVLT</sequence>
<evidence type="ECO:0000256" key="2">
    <source>
        <dbReference type="ARBA" id="ARBA00022692"/>
    </source>
</evidence>
<dbReference type="InterPro" id="IPR032808">
    <property type="entry name" value="DoxX"/>
</dbReference>
<name>A0ABW6AJI5_9BACT</name>
<feature type="transmembrane region" description="Helical" evidence="5">
    <location>
        <begin position="71"/>
        <end position="90"/>
    </location>
</feature>
<organism evidence="6 7">
    <name type="scientific">Spirosoma flavum</name>
    <dbReference type="NCBI Taxonomy" id="2048557"/>
    <lineage>
        <taxon>Bacteria</taxon>
        <taxon>Pseudomonadati</taxon>
        <taxon>Bacteroidota</taxon>
        <taxon>Cytophagia</taxon>
        <taxon>Cytophagales</taxon>
        <taxon>Cytophagaceae</taxon>
        <taxon>Spirosoma</taxon>
    </lineage>
</organism>
<evidence type="ECO:0000256" key="4">
    <source>
        <dbReference type="ARBA" id="ARBA00023136"/>
    </source>
</evidence>
<evidence type="ECO:0000313" key="6">
    <source>
        <dbReference type="EMBL" id="MFD2934783.1"/>
    </source>
</evidence>
<keyword evidence="3 5" id="KW-1133">Transmembrane helix</keyword>
<dbReference type="RefSeq" id="WP_381501439.1">
    <property type="nucleotide sequence ID" value="NZ_JBHUOM010000006.1"/>
</dbReference>
<gene>
    <name evidence="6" type="ORF">ACFS25_13395</name>
</gene>
<keyword evidence="7" id="KW-1185">Reference proteome</keyword>
<evidence type="ECO:0000256" key="1">
    <source>
        <dbReference type="ARBA" id="ARBA00004141"/>
    </source>
</evidence>
<keyword evidence="4 5" id="KW-0472">Membrane</keyword>
<protein>
    <submittedName>
        <fullName evidence="6">DoxX family protein</fullName>
    </submittedName>
</protein>
<feature type="transmembrane region" description="Helical" evidence="5">
    <location>
        <begin position="47"/>
        <end position="65"/>
    </location>
</feature>
<proteinExistence type="predicted"/>
<comment type="caution">
    <text evidence="6">The sequence shown here is derived from an EMBL/GenBank/DDBJ whole genome shotgun (WGS) entry which is preliminary data.</text>
</comment>
<dbReference type="Proteomes" id="UP001597512">
    <property type="component" value="Unassembled WGS sequence"/>
</dbReference>